<gene>
    <name evidence="1" type="ORF">KI659_11845</name>
</gene>
<accession>A0AAP2CIA6</accession>
<keyword evidence="2" id="KW-1185">Reference proteome</keyword>
<protein>
    <submittedName>
        <fullName evidence="1">Uncharacterized protein</fullName>
    </submittedName>
</protein>
<proteinExistence type="predicted"/>
<dbReference type="AlphaFoldDB" id="A0AAP2CIA6"/>
<evidence type="ECO:0000313" key="1">
    <source>
        <dbReference type="EMBL" id="MBS9524702.1"/>
    </source>
</evidence>
<evidence type="ECO:0000313" key="2">
    <source>
        <dbReference type="Proteomes" id="UP001319104"/>
    </source>
</evidence>
<name>A0AAP2CIA6_9BACT</name>
<comment type="caution">
    <text evidence="1">The sequence shown here is derived from an EMBL/GenBank/DDBJ whole genome shotgun (WGS) entry which is preliminary data.</text>
</comment>
<dbReference type="Proteomes" id="UP001319104">
    <property type="component" value="Unassembled WGS sequence"/>
</dbReference>
<dbReference type="RefSeq" id="WP_213945564.1">
    <property type="nucleotide sequence ID" value="NZ_JAHBGI010000013.1"/>
</dbReference>
<organism evidence="1 2">
    <name type="scientific">Litoribacter ruber</name>
    <dbReference type="NCBI Taxonomy" id="702568"/>
    <lineage>
        <taxon>Bacteria</taxon>
        <taxon>Pseudomonadati</taxon>
        <taxon>Bacteroidota</taxon>
        <taxon>Cytophagia</taxon>
        <taxon>Cytophagales</taxon>
        <taxon>Cyclobacteriaceae</taxon>
        <taxon>Litoribacter</taxon>
    </lineage>
</organism>
<dbReference type="EMBL" id="JAHCMY010000006">
    <property type="protein sequence ID" value="MBS9524702.1"/>
    <property type="molecule type" value="Genomic_DNA"/>
</dbReference>
<reference evidence="1 2" key="1">
    <citation type="submission" date="2021-05" db="EMBL/GenBank/DDBJ databases">
        <authorList>
            <person name="Zhang Z.D."/>
            <person name="Osman G."/>
        </authorList>
    </citation>
    <scope>NUCLEOTIDE SEQUENCE [LARGE SCALE GENOMIC DNA]</scope>
    <source>
        <strain evidence="1 2">KCTC 32217</strain>
    </source>
</reference>
<sequence>MGEPKLNIQLLQNRDIHEEIFELKSAFKHLFTDIANHFPQSQLSDMYPESKGCKVSMGNELGHCPYQVLDIFRDFDKTHGHNIRVLNWWGHGLFVLVFFGEKFGKELVEKKKAAKFLENGFILPKGKNPYDYANFFKQLSGTPTPILSCEEHISKFRYLQFAKKLEMSGSMGNLKSQVLEELERILRFCRI</sequence>